<dbReference type="AlphaFoldDB" id="A0A0A9DJ45"/>
<dbReference type="EMBL" id="GBRH01211202">
    <property type="protein sequence ID" value="JAD86693.1"/>
    <property type="molecule type" value="Transcribed_RNA"/>
</dbReference>
<sequence>MVLNNQHTIVSPLILAKSIIFPRRTYMPSMIPFVTRVMITLDSCSSPIINN</sequence>
<name>A0A0A9DJ45_ARUDO</name>
<reference evidence="1" key="2">
    <citation type="journal article" date="2015" name="Data Brief">
        <title>Shoot transcriptome of the giant reed, Arundo donax.</title>
        <authorList>
            <person name="Barrero R.A."/>
            <person name="Guerrero F.D."/>
            <person name="Moolhuijzen P."/>
            <person name="Goolsby J.A."/>
            <person name="Tidwell J."/>
            <person name="Bellgard S.E."/>
            <person name="Bellgard M.I."/>
        </authorList>
    </citation>
    <scope>NUCLEOTIDE SEQUENCE</scope>
    <source>
        <tissue evidence="1">Shoot tissue taken approximately 20 cm above the soil surface</tissue>
    </source>
</reference>
<evidence type="ECO:0000313" key="1">
    <source>
        <dbReference type="EMBL" id="JAD86693.1"/>
    </source>
</evidence>
<reference evidence="1" key="1">
    <citation type="submission" date="2014-09" db="EMBL/GenBank/DDBJ databases">
        <authorList>
            <person name="Magalhaes I.L.F."/>
            <person name="Oliveira U."/>
            <person name="Santos F.R."/>
            <person name="Vidigal T.H.D.A."/>
            <person name="Brescovit A.D."/>
            <person name="Santos A.J."/>
        </authorList>
    </citation>
    <scope>NUCLEOTIDE SEQUENCE</scope>
    <source>
        <tissue evidence="1">Shoot tissue taken approximately 20 cm above the soil surface</tissue>
    </source>
</reference>
<organism evidence="1">
    <name type="scientific">Arundo donax</name>
    <name type="common">Giant reed</name>
    <name type="synonym">Donax arundinaceus</name>
    <dbReference type="NCBI Taxonomy" id="35708"/>
    <lineage>
        <taxon>Eukaryota</taxon>
        <taxon>Viridiplantae</taxon>
        <taxon>Streptophyta</taxon>
        <taxon>Embryophyta</taxon>
        <taxon>Tracheophyta</taxon>
        <taxon>Spermatophyta</taxon>
        <taxon>Magnoliopsida</taxon>
        <taxon>Liliopsida</taxon>
        <taxon>Poales</taxon>
        <taxon>Poaceae</taxon>
        <taxon>PACMAD clade</taxon>
        <taxon>Arundinoideae</taxon>
        <taxon>Arundineae</taxon>
        <taxon>Arundo</taxon>
    </lineage>
</organism>
<proteinExistence type="predicted"/>
<protein>
    <submittedName>
        <fullName evidence="1">Uncharacterized protein</fullName>
    </submittedName>
</protein>
<accession>A0A0A9DJ45</accession>